<dbReference type="AlphaFoldDB" id="A0A2V5LBQ0"/>
<dbReference type="SUPFAM" id="SSF55961">
    <property type="entry name" value="Bet v1-like"/>
    <property type="match status" value="1"/>
</dbReference>
<name>A0A2V5LBQ0_9MICC</name>
<dbReference type="EMBL" id="QJVD01000003">
    <property type="protein sequence ID" value="PYI68929.1"/>
    <property type="molecule type" value="Genomic_DNA"/>
</dbReference>
<dbReference type="Proteomes" id="UP000247832">
    <property type="component" value="Unassembled WGS sequence"/>
</dbReference>
<proteinExistence type="predicted"/>
<accession>A0A2V5LBQ0</accession>
<protein>
    <recommendedName>
        <fullName evidence="3">Polyketide cyclase</fullName>
    </recommendedName>
</protein>
<gene>
    <name evidence="1" type="ORF">CVV68_03720</name>
</gene>
<dbReference type="OrthoDB" id="5402478at2"/>
<sequence>MIADPDMAWPVWWPGCTYAKPLERSPQAGTSKDELLLATTANLKFKASLGYTLAVSHHPTHVENPREVIFDAGGDLAGEGRVVLTSIDNGHTRMDIEWRVRPTSRWINFLSPVAAPAFTYAHAAPMRRGESGLRDALARRNASKNQ</sequence>
<comment type="caution">
    <text evidence="1">The sequence shown here is derived from an EMBL/GenBank/DDBJ whole genome shotgun (WGS) entry which is preliminary data.</text>
</comment>
<keyword evidence="2" id="KW-1185">Reference proteome</keyword>
<evidence type="ECO:0008006" key="3">
    <source>
        <dbReference type="Google" id="ProtNLM"/>
    </source>
</evidence>
<organism evidence="1 2">
    <name type="scientific">Arthrobacter livingstonensis</name>
    <dbReference type="NCBI Taxonomy" id="670078"/>
    <lineage>
        <taxon>Bacteria</taxon>
        <taxon>Bacillati</taxon>
        <taxon>Actinomycetota</taxon>
        <taxon>Actinomycetes</taxon>
        <taxon>Micrococcales</taxon>
        <taxon>Micrococcaceae</taxon>
        <taxon>Arthrobacter</taxon>
    </lineage>
</organism>
<dbReference type="RefSeq" id="WP_110499678.1">
    <property type="nucleotide sequence ID" value="NZ_QJVD01000003.1"/>
</dbReference>
<reference evidence="1 2" key="1">
    <citation type="submission" date="2018-05" db="EMBL/GenBank/DDBJ databases">
        <title>Genetic diversity of glacier-inhabiting Cryobacterium bacteria in China and description of Cryobacterium mengkeensis sp. nov. and Arthrobacter glacialis sp. nov.</title>
        <authorList>
            <person name="Liu Q."/>
            <person name="Xin Y.-H."/>
        </authorList>
    </citation>
    <scope>NUCLEOTIDE SEQUENCE [LARGE SCALE GENOMIC DNA]</scope>
    <source>
        <strain evidence="1 2">LI2</strain>
    </source>
</reference>
<evidence type="ECO:0000313" key="1">
    <source>
        <dbReference type="EMBL" id="PYI68929.1"/>
    </source>
</evidence>
<evidence type="ECO:0000313" key="2">
    <source>
        <dbReference type="Proteomes" id="UP000247832"/>
    </source>
</evidence>